<comment type="caution">
    <text evidence="1">The sequence shown here is derived from an EMBL/GenBank/DDBJ whole genome shotgun (WGS) entry which is preliminary data.</text>
</comment>
<gene>
    <name evidence="1" type="ORF">CYCCA115_LOCUS12866</name>
</gene>
<accession>A0AAD2FRW8</accession>
<keyword evidence="2" id="KW-1185">Reference proteome</keyword>
<reference evidence="1" key="1">
    <citation type="submission" date="2023-08" db="EMBL/GenBank/DDBJ databases">
        <authorList>
            <person name="Audoor S."/>
            <person name="Bilcke G."/>
        </authorList>
    </citation>
    <scope>NUCLEOTIDE SEQUENCE</scope>
</reference>
<proteinExistence type="predicted"/>
<sequence length="97" mass="11206">MKRNDKVQIISGQLPPSLRYRLASLIGKEAATFLWNANKRFRLDEPVLRELRAIQHSLQTEIWEIYIPQMIPRDPHFTSYGDASFLGGGAYSNKLLF</sequence>
<evidence type="ECO:0000313" key="2">
    <source>
        <dbReference type="Proteomes" id="UP001295423"/>
    </source>
</evidence>
<name>A0AAD2FRW8_9STRA</name>
<evidence type="ECO:0000313" key="1">
    <source>
        <dbReference type="EMBL" id="CAJ1951014.1"/>
    </source>
</evidence>
<organism evidence="1 2">
    <name type="scientific">Cylindrotheca closterium</name>
    <dbReference type="NCBI Taxonomy" id="2856"/>
    <lineage>
        <taxon>Eukaryota</taxon>
        <taxon>Sar</taxon>
        <taxon>Stramenopiles</taxon>
        <taxon>Ochrophyta</taxon>
        <taxon>Bacillariophyta</taxon>
        <taxon>Bacillariophyceae</taxon>
        <taxon>Bacillariophycidae</taxon>
        <taxon>Bacillariales</taxon>
        <taxon>Bacillariaceae</taxon>
        <taxon>Cylindrotheca</taxon>
    </lineage>
</organism>
<dbReference type="AlphaFoldDB" id="A0AAD2FRW8"/>
<protein>
    <submittedName>
        <fullName evidence="1">Uncharacterized protein</fullName>
    </submittedName>
</protein>
<dbReference type="Proteomes" id="UP001295423">
    <property type="component" value="Unassembled WGS sequence"/>
</dbReference>
<dbReference type="EMBL" id="CAKOGP040001776">
    <property type="protein sequence ID" value="CAJ1951014.1"/>
    <property type="molecule type" value="Genomic_DNA"/>
</dbReference>